<reference evidence="2 3" key="1">
    <citation type="submission" date="2020-08" db="EMBL/GenBank/DDBJ databases">
        <title>Sequencing the genomes of 1000 actinobacteria strains.</title>
        <authorList>
            <person name="Klenk H.-P."/>
        </authorList>
    </citation>
    <scope>NUCLEOTIDE SEQUENCE [LARGE SCALE GENOMIC DNA]</scope>
    <source>
        <strain evidence="2 3">DSM 43768</strain>
    </source>
</reference>
<dbReference type="AlphaFoldDB" id="A0A7X0NLH1"/>
<dbReference type="SUPFAM" id="SSF69304">
    <property type="entry name" value="Tricorn protease N-terminal domain"/>
    <property type="match status" value="1"/>
</dbReference>
<keyword evidence="3" id="KW-1185">Reference proteome</keyword>
<accession>A0A7X0NLH1</accession>
<keyword evidence="1" id="KW-1133">Transmembrane helix</keyword>
<evidence type="ECO:0000313" key="3">
    <source>
        <dbReference type="Proteomes" id="UP000565579"/>
    </source>
</evidence>
<dbReference type="InterPro" id="IPR011042">
    <property type="entry name" value="6-blade_b-propeller_TolB-like"/>
</dbReference>
<gene>
    <name evidence="2" type="ORF">HD593_000393</name>
</gene>
<name>A0A7X0NLH1_9ACTN</name>
<evidence type="ECO:0008006" key="4">
    <source>
        <dbReference type="Google" id="ProtNLM"/>
    </source>
</evidence>
<evidence type="ECO:0000256" key="1">
    <source>
        <dbReference type="SAM" id="Phobius"/>
    </source>
</evidence>
<organism evidence="2 3">
    <name type="scientific">Nonomuraea rubra</name>
    <dbReference type="NCBI Taxonomy" id="46180"/>
    <lineage>
        <taxon>Bacteria</taxon>
        <taxon>Bacillati</taxon>
        <taxon>Actinomycetota</taxon>
        <taxon>Actinomycetes</taxon>
        <taxon>Streptosporangiales</taxon>
        <taxon>Streptosporangiaceae</taxon>
        <taxon>Nonomuraea</taxon>
    </lineage>
</organism>
<dbReference type="EMBL" id="JACHMI010000001">
    <property type="protein sequence ID" value="MBB6545598.1"/>
    <property type="molecule type" value="Genomic_DNA"/>
</dbReference>
<dbReference type="Proteomes" id="UP000565579">
    <property type="component" value="Unassembled WGS sequence"/>
</dbReference>
<feature type="transmembrane region" description="Helical" evidence="1">
    <location>
        <begin position="33"/>
        <end position="53"/>
    </location>
</feature>
<proteinExistence type="predicted"/>
<evidence type="ECO:0000313" key="2">
    <source>
        <dbReference type="EMBL" id="MBB6545598.1"/>
    </source>
</evidence>
<dbReference type="RefSeq" id="WP_185100417.1">
    <property type="nucleotide sequence ID" value="NZ_BAAAXY010000057.1"/>
</dbReference>
<keyword evidence="1" id="KW-0472">Membrane</keyword>
<dbReference type="Gene3D" id="2.120.10.30">
    <property type="entry name" value="TolB, C-terminal domain"/>
    <property type="match status" value="1"/>
</dbReference>
<protein>
    <recommendedName>
        <fullName evidence="4">WD40 repeat domain-containing protein</fullName>
    </recommendedName>
</protein>
<keyword evidence="1" id="KW-0812">Transmembrane</keyword>
<sequence length="383" mass="41426">MTRFTDELRLLAEQAPDVDLAERAVRGARRRRAASFGSVVAALVALALGVPLLTASPGGDTISGTVTDVLPGQGVDRAAYAYYDFCGRQWDYRKNTHTFAGQECAQWRLVTRGGESFRMPDAVSVFTEQTAGNYMNTGAPLVISSDGRKVAYYRESDQRYAVRDLETGAVLLTPQTFPRDTMVKGAGLVRLSPDGRFLAMTGRGWPIVVVDMESGQVTDVPPGWYIQRIGNGGSPVVLGDDRGRLGLLKGGEVQVVPSPADDLRRFGEPSADGRVLPFLDGATQGMNSRPPDTIVTLDVTTGRELTRAKLRDAPEGFEVSRIGGWLSANEVMVTGNPPFERGKDGTPTLGETTYAVDVNSGRVRKLESYTYRAWAGDLVLPGF</sequence>
<comment type="caution">
    <text evidence="2">The sequence shown here is derived from an EMBL/GenBank/DDBJ whole genome shotgun (WGS) entry which is preliminary data.</text>
</comment>